<sequence length="936" mass="104306">MSLFKARDWWSTTVGEDEEFDQGCLCVGNLDNAEDELDKIIIGSYHGILRVFNPRPTKTDDGWSGYRPEDVMLEYSLQHPILQIEAGKFASSTENIHIAILHPRKLAVYNVYASVGSVEHGKHYQLKLAYEHNLQRTAFNFCFGPFGAVKGRDFICVQSMDGTLSFFEQESFSFSRFLPGALLPGPIKYIPKLDSFVTVSSSWQVECYKYQVLATAVDAKTKEESQNIKSGKRVTFDWSCNIGEAALDIAVISYPNVPPSVLVLGERNIFCVAENGKLRYMKKFDYDPSCFIPHGSMQEGTISYLVGTHTKSLMVFQDVMLKWSAKLDHVPVQICLGSFSGLKGVIVTLSDKGHLECSYLGTDPALFIPPTTEARELNYDELDREMASLQQRIKKSAHKSVITPNLKQEDDLTIFVSPNPGFDEVSTASGVEFQDSDPIPSISVRVQLKSRMTLENVKLLIHASWPLASNQTSIEIPSVDPSKPSESFVSFFIKGKALHPDLVASVTANYTSASGAPRVATATVKLPLKLVVKPVLPVKTAEYKITLDTNKPPTNLNDIFPELLGENASGPGAALGFQYYGGPIVTVLASKTSQRYRLQCDRFEGMWLIVKELSSRLNNYFNKGKTGSFAIYYSGQVPLQEYFDLIDIHFEFRLNADRCKELLSQRSAQFRSIQRRLLTRFKDKTPAPLQNLDTLLEGTYRQILHLADAIEDNKTSQEIAACGLSSGTHLFNYIIKLWTNMSDEEYKVLLNTITPVVTDSLDNGWVESVDAAVTHVLRTTLAKAAKDQTLNPQPLQMPEDTTKVKKHVALMIDKLGKGARLVEGLPTNAAVNIAPSPRKEKKVSATSKTVMENGHIDNSDNTETLIGSQYGMSKHKRKEPEMLSMNGALDDMPILGLPAQNRPEVDEMNERRKKKQIESMVPDLDDMESGEPVMDN</sequence>
<dbReference type="OrthoDB" id="10262646at2759"/>
<dbReference type="InterPro" id="IPR055362">
    <property type="entry name" value="PTHB1_pf_dom"/>
</dbReference>
<feature type="domain" description="PTHB1 GAE" evidence="4">
    <location>
        <begin position="438"/>
        <end position="523"/>
    </location>
</feature>
<dbReference type="Pfam" id="PF23338">
    <property type="entry name" value="PTHB1_hp"/>
    <property type="match status" value="1"/>
</dbReference>
<feature type="region of interest" description="Disordered" evidence="2">
    <location>
        <begin position="896"/>
        <end position="936"/>
    </location>
</feature>
<feature type="domain" description="PTHB1 C-terminal helix bundle" evidence="7">
    <location>
        <begin position="741"/>
        <end position="815"/>
    </location>
</feature>
<dbReference type="InterPro" id="IPR026511">
    <property type="entry name" value="PTHB1"/>
</dbReference>
<feature type="domain" description="PTHB1 hairpin" evidence="6">
    <location>
        <begin position="637"/>
        <end position="739"/>
    </location>
</feature>
<dbReference type="PANTHER" id="PTHR20991">
    <property type="entry name" value="PARATHYROID HORMONE-RESPONSIVE B1 GENE"/>
    <property type="match status" value="1"/>
</dbReference>
<feature type="coiled-coil region" evidence="1">
    <location>
        <begin position="372"/>
        <end position="399"/>
    </location>
</feature>
<evidence type="ECO:0000259" key="4">
    <source>
        <dbReference type="Pfam" id="PF14728"/>
    </source>
</evidence>
<dbReference type="EMBL" id="UYJE01009317">
    <property type="protein sequence ID" value="VDI72366.1"/>
    <property type="molecule type" value="Genomic_DNA"/>
</dbReference>
<dbReference type="PANTHER" id="PTHR20991:SF0">
    <property type="entry name" value="PROTEIN PTHB1"/>
    <property type="match status" value="1"/>
</dbReference>
<dbReference type="InterPro" id="IPR028073">
    <property type="entry name" value="PHTB1_N_dom"/>
</dbReference>
<dbReference type="Pfam" id="PF14728">
    <property type="entry name" value="PTHB1_GAE"/>
    <property type="match status" value="1"/>
</dbReference>
<dbReference type="InterPro" id="IPR055363">
    <property type="entry name" value="PTHB1_hp_dom"/>
</dbReference>
<dbReference type="GO" id="GO:0016020">
    <property type="term" value="C:membrane"/>
    <property type="evidence" value="ECO:0007669"/>
    <property type="project" value="TreeGrafter"/>
</dbReference>
<dbReference type="InterPro" id="IPR055364">
    <property type="entry name" value="PTHB1_CtH_dom"/>
</dbReference>
<dbReference type="Pfam" id="PF14727">
    <property type="entry name" value="PHTB1_N"/>
    <property type="match status" value="1"/>
</dbReference>
<evidence type="ECO:0000256" key="1">
    <source>
        <dbReference type="SAM" id="Coils"/>
    </source>
</evidence>
<feature type="domain" description="PTHB1 platform" evidence="5">
    <location>
        <begin position="527"/>
        <end position="631"/>
    </location>
</feature>
<feature type="domain" description="PTHB1 N-terminal" evidence="3">
    <location>
        <begin position="1"/>
        <end position="364"/>
    </location>
</feature>
<evidence type="ECO:0000259" key="5">
    <source>
        <dbReference type="Pfam" id="PF23337"/>
    </source>
</evidence>
<gene>
    <name evidence="8" type="ORF">MGAL_10B020835</name>
</gene>
<keyword evidence="9" id="KW-1185">Reference proteome</keyword>
<comment type="caution">
    <text evidence="8">The sequence shown here is derived from an EMBL/GenBank/DDBJ whole genome shotgun (WGS) entry which is preliminary data.</text>
</comment>
<evidence type="ECO:0000313" key="8">
    <source>
        <dbReference type="EMBL" id="VDI72366.1"/>
    </source>
</evidence>
<evidence type="ECO:0000256" key="2">
    <source>
        <dbReference type="SAM" id="MobiDB-lite"/>
    </source>
</evidence>
<keyword evidence="1" id="KW-0175">Coiled coil</keyword>
<dbReference type="AlphaFoldDB" id="A0A8B6H0Y5"/>
<evidence type="ECO:0000259" key="3">
    <source>
        <dbReference type="Pfam" id="PF14727"/>
    </source>
</evidence>
<dbReference type="Pfam" id="PF23337">
    <property type="entry name" value="PTHB1_pf"/>
    <property type="match status" value="1"/>
</dbReference>
<accession>A0A8B6H0Y5</accession>
<name>A0A8B6H0Y5_MYTGA</name>
<dbReference type="Pfam" id="PF23339">
    <property type="entry name" value="PTHB1_CtH"/>
    <property type="match status" value="1"/>
</dbReference>
<organism evidence="8 9">
    <name type="scientific">Mytilus galloprovincialis</name>
    <name type="common">Mediterranean mussel</name>
    <dbReference type="NCBI Taxonomy" id="29158"/>
    <lineage>
        <taxon>Eukaryota</taxon>
        <taxon>Metazoa</taxon>
        <taxon>Spiralia</taxon>
        <taxon>Lophotrochozoa</taxon>
        <taxon>Mollusca</taxon>
        <taxon>Bivalvia</taxon>
        <taxon>Autobranchia</taxon>
        <taxon>Pteriomorphia</taxon>
        <taxon>Mytilida</taxon>
        <taxon>Mytiloidea</taxon>
        <taxon>Mytilidae</taxon>
        <taxon>Mytilinae</taxon>
        <taxon>Mytilus</taxon>
    </lineage>
</organism>
<dbReference type="GO" id="GO:0060271">
    <property type="term" value="P:cilium assembly"/>
    <property type="evidence" value="ECO:0007669"/>
    <property type="project" value="TreeGrafter"/>
</dbReference>
<dbReference type="GO" id="GO:0034464">
    <property type="term" value="C:BBSome"/>
    <property type="evidence" value="ECO:0007669"/>
    <property type="project" value="InterPro"/>
</dbReference>
<proteinExistence type="predicted"/>
<evidence type="ECO:0000259" key="7">
    <source>
        <dbReference type="Pfam" id="PF23339"/>
    </source>
</evidence>
<evidence type="ECO:0000259" key="6">
    <source>
        <dbReference type="Pfam" id="PF23338"/>
    </source>
</evidence>
<dbReference type="InterPro" id="IPR028074">
    <property type="entry name" value="PHTB1_GAE_dom"/>
</dbReference>
<dbReference type="Proteomes" id="UP000596742">
    <property type="component" value="Unassembled WGS sequence"/>
</dbReference>
<reference evidence="8" key="1">
    <citation type="submission" date="2018-11" db="EMBL/GenBank/DDBJ databases">
        <authorList>
            <person name="Alioto T."/>
            <person name="Alioto T."/>
        </authorList>
    </citation>
    <scope>NUCLEOTIDE SEQUENCE</scope>
</reference>
<protein>
    <submittedName>
        <fullName evidence="8">Bardet-Biedl syndrome 9 protein</fullName>
    </submittedName>
</protein>
<evidence type="ECO:0000313" key="9">
    <source>
        <dbReference type="Proteomes" id="UP000596742"/>
    </source>
</evidence>